<evidence type="ECO:0000313" key="2">
    <source>
        <dbReference type="Proteomes" id="UP001234178"/>
    </source>
</evidence>
<organism evidence="1 2">
    <name type="scientific">Daphnia magna</name>
    <dbReference type="NCBI Taxonomy" id="35525"/>
    <lineage>
        <taxon>Eukaryota</taxon>
        <taxon>Metazoa</taxon>
        <taxon>Ecdysozoa</taxon>
        <taxon>Arthropoda</taxon>
        <taxon>Crustacea</taxon>
        <taxon>Branchiopoda</taxon>
        <taxon>Diplostraca</taxon>
        <taxon>Cladocera</taxon>
        <taxon>Anomopoda</taxon>
        <taxon>Daphniidae</taxon>
        <taxon>Daphnia</taxon>
    </lineage>
</organism>
<sequence>MSETSNGQGLMDSADWHTGHELLKKFTVNGDRKQEKVLNKKILYVVHVMESFLCLTGNLLFNRVFCWNQFSSIFGTWNEFVNVSKMRKVCPALIVKTNWLTYRNLETSLIYPFMCVNYRNVAGKSTFCPYFFEQFHLEQLVEGYKHESKLMDRQLTVIRGSAKAAPLSSVVNNPAESRL</sequence>
<comment type="caution">
    <text evidence="1">The sequence shown here is derived from an EMBL/GenBank/DDBJ whole genome shotgun (WGS) entry which is preliminary data.</text>
</comment>
<dbReference type="Proteomes" id="UP001234178">
    <property type="component" value="Unassembled WGS sequence"/>
</dbReference>
<protein>
    <submittedName>
        <fullName evidence="1">Uncharacterized protein</fullName>
    </submittedName>
</protein>
<gene>
    <name evidence="1" type="ORF">OUZ56_013588</name>
</gene>
<dbReference type="EMBL" id="JAOYFB010000002">
    <property type="protein sequence ID" value="KAK4008449.1"/>
    <property type="molecule type" value="Genomic_DNA"/>
</dbReference>
<proteinExistence type="predicted"/>
<reference evidence="1 2" key="1">
    <citation type="journal article" date="2023" name="Nucleic Acids Res.">
        <title>The hologenome of Daphnia magna reveals possible DNA methylation and microbiome-mediated evolution of the host genome.</title>
        <authorList>
            <person name="Chaturvedi A."/>
            <person name="Li X."/>
            <person name="Dhandapani V."/>
            <person name="Marshall H."/>
            <person name="Kissane S."/>
            <person name="Cuenca-Cambronero M."/>
            <person name="Asole G."/>
            <person name="Calvet F."/>
            <person name="Ruiz-Romero M."/>
            <person name="Marangio P."/>
            <person name="Guigo R."/>
            <person name="Rago D."/>
            <person name="Mirbahai L."/>
            <person name="Eastwood N."/>
            <person name="Colbourne J.K."/>
            <person name="Zhou J."/>
            <person name="Mallon E."/>
            <person name="Orsini L."/>
        </authorList>
    </citation>
    <scope>NUCLEOTIDE SEQUENCE [LARGE SCALE GENOMIC DNA]</scope>
    <source>
        <strain evidence="1">LRV0_1</strain>
    </source>
</reference>
<keyword evidence="2" id="KW-1185">Reference proteome</keyword>
<name>A0ABQ9Z6C0_9CRUS</name>
<accession>A0ABQ9Z6C0</accession>
<evidence type="ECO:0000313" key="1">
    <source>
        <dbReference type="EMBL" id="KAK4008449.1"/>
    </source>
</evidence>